<feature type="coiled-coil region" evidence="7">
    <location>
        <begin position="175"/>
        <end position="227"/>
    </location>
</feature>
<dbReference type="SUPFAM" id="SSF55874">
    <property type="entry name" value="ATPase domain of HSP90 chaperone/DNA topoisomerase II/histidine kinase"/>
    <property type="match status" value="1"/>
</dbReference>
<evidence type="ECO:0000259" key="8">
    <source>
        <dbReference type="PROSITE" id="PS50109"/>
    </source>
</evidence>
<dbReference type="InterPro" id="IPR003661">
    <property type="entry name" value="HisK_dim/P_dom"/>
</dbReference>
<dbReference type="InterPro" id="IPR012312">
    <property type="entry name" value="Hemerythrin-like"/>
</dbReference>
<comment type="catalytic activity">
    <reaction evidence="1">
        <text>ATP + protein L-histidine = ADP + protein N-phospho-L-histidine.</text>
        <dbReference type="EC" id="2.7.13.3"/>
    </reaction>
</comment>
<evidence type="ECO:0000256" key="5">
    <source>
        <dbReference type="ARBA" id="ARBA00022723"/>
    </source>
</evidence>
<organism evidence="9 10">
    <name type="scientific">Formivibrio citricus</name>
    <dbReference type="NCBI Taxonomy" id="83765"/>
    <lineage>
        <taxon>Bacteria</taxon>
        <taxon>Pseudomonadati</taxon>
        <taxon>Pseudomonadota</taxon>
        <taxon>Betaproteobacteria</taxon>
        <taxon>Neisseriales</taxon>
        <taxon>Chitinibacteraceae</taxon>
        <taxon>Formivibrio</taxon>
    </lineage>
</organism>
<dbReference type="InterPro" id="IPR036890">
    <property type="entry name" value="HATPase_C_sf"/>
</dbReference>
<evidence type="ECO:0000313" key="10">
    <source>
        <dbReference type="Proteomes" id="UP000242869"/>
    </source>
</evidence>
<name>A0A1I4Y8G8_9NEIS</name>
<dbReference type="GO" id="GO:0000155">
    <property type="term" value="F:phosphorelay sensor kinase activity"/>
    <property type="evidence" value="ECO:0007669"/>
    <property type="project" value="InterPro"/>
</dbReference>
<comment type="similarity">
    <text evidence="2">Belongs to the hemerythrin family.</text>
</comment>
<evidence type="ECO:0000256" key="4">
    <source>
        <dbReference type="ARBA" id="ARBA00022553"/>
    </source>
</evidence>
<keyword evidence="5" id="KW-0479">Metal-binding</keyword>
<dbReference type="Pfam" id="PF01814">
    <property type="entry name" value="Hemerythrin"/>
    <property type="match status" value="1"/>
</dbReference>
<dbReference type="OrthoDB" id="1931120at2"/>
<feature type="domain" description="Histidine kinase" evidence="8">
    <location>
        <begin position="239"/>
        <end position="483"/>
    </location>
</feature>
<evidence type="ECO:0000256" key="1">
    <source>
        <dbReference type="ARBA" id="ARBA00000085"/>
    </source>
</evidence>
<dbReference type="NCBIfam" id="NF033749">
    <property type="entry name" value="bact_hemeryth"/>
    <property type="match status" value="1"/>
</dbReference>
<dbReference type="Proteomes" id="UP000242869">
    <property type="component" value="Unassembled WGS sequence"/>
</dbReference>
<dbReference type="GO" id="GO:0046872">
    <property type="term" value="F:metal ion binding"/>
    <property type="evidence" value="ECO:0007669"/>
    <property type="project" value="UniProtKB-KW"/>
</dbReference>
<dbReference type="PRINTS" id="PR00344">
    <property type="entry name" value="BCTRLSENSOR"/>
</dbReference>
<evidence type="ECO:0000256" key="2">
    <source>
        <dbReference type="ARBA" id="ARBA00010587"/>
    </source>
</evidence>
<dbReference type="Pfam" id="PF02518">
    <property type="entry name" value="HATPase_c"/>
    <property type="match status" value="1"/>
</dbReference>
<sequence>MTDSLFNWDTRFDTGFAEIDQQHRYLFELVNKLHALTQRSCAPDEYLRILDALTQYAIAHFGLEDSIMRSAGCDPFFVDEHRHEHGLFIRQLSDARAEARSSSHEHAGKLLQYLLSWLTYHVLDMDQRMARQVIAIQHGTEPHQALLQTLAPPPASAPLLLDSLRRLHAQFIGIKENLQAAKNSLKQEVAKRTEQLVAANQSLQEELEKQHALLLQLEKTQEQLLQQEKLAAIGQLAAGVAHEINNPVGFVNSNLGSLRSYVVSLLKLLDEYEAQERFLLPETPGKARLAAIKKEIDLPFLRQDVIDLLNESEEGLERVKKIVQDLKGFARTGETQWQDVDLHQGLESTINVAWNEIKYKAELDRQYGKLPPVHCIPAQINQVFMNLLVNAAQSIDGMGRITLRTWQEGERVCIEISDNGKGMSPEILARIFEPFYTTKPAGQGTGLGLPLSREIVHKHGGAIEVDSTEGKGTRFRVWLPVTGPANGTSS</sequence>
<reference evidence="10" key="1">
    <citation type="submission" date="2016-10" db="EMBL/GenBank/DDBJ databases">
        <authorList>
            <person name="Varghese N."/>
            <person name="Submissions S."/>
        </authorList>
    </citation>
    <scope>NUCLEOTIDE SEQUENCE [LARGE SCALE GENOMIC DNA]</scope>
    <source>
        <strain evidence="10">DSM 6150</strain>
    </source>
</reference>
<dbReference type="InterPro" id="IPR004358">
    <property type="entry name" value="Sig_transdc_His_kin-like_C"/>
</dbReference>
<dbReference type="RefSeq" id="WP_091192844.1">
    <property type="nucleotide sequence ID" value="NZ_FOVE01000007.1"/>
</dbReference>
<dbReference type="STRING" id="83765.SAMN05660284_01246"/>
<dbReference type="Gene3D" id="3.30.565.10">
    <property type="entry name" value="Histidine kinase-like ATPase, C-terminal domain"/>
    <property type="match status" value="1"/>
</dbReference>
<dbReference type="AlphaFoldDB" id="A0A1I4Y8G8"/>
<dbReference type="InterPro" id="IPR035938">
    <property type="entry name" value="Hemerythrin-like_sf"/>
</dbReference>
<dbReference type="Gene3D" id="1.10.287.130">
    <property type="match status" value="1"/>
</dbReference>
<dbReference type="SUPFAM" id="SSF47188">
    <property type="entry name" value="Hemerythrin-like"/>
    <property type="match status" value="1"/>
</dbReference>
<keyword evidence="6" id="KW-0408">Iron</keyword>
<dbReference type="EC" id="2.7.13.3" evidence="3"/>
<evidence type="ECO:0000256" key="6">
    <source>
        <dbReference type="ARBA" id="ARBA00023004"/>
    </source>
</evidence>
<keyword evidence="4" id="KW-0597">Phosphoprotein</keyword>
<dbReference type="InterPro" id="IPR036097">
    <property type="entry name" value="HisK_dim/P_sf"/>
</dbReference>
<proteinExistence type="inferred from homology"/>
<evidence type="ECO:0000256" key="3">
    <source>
        <dbReference type="ARBA" id="ARBA00012438"/>
    </source>
</evidence>
<dbReference type="PROSITE" id="PS50109">
    <property type="entry name" value="HIS_KIN"/>
    <property type="match status" value="1"/>
</dbReference>
<dbReference type="InterPro" id="IPR003594">
    <property type="entry name" value="HATPase_dom"/>
</dbReference>
<keyword evidence="7" id="KW-0175">Coiled coil</keyword>
<protein>
    <recommendedName>
        <fullName evidence="3">histidine kinase</fullName>
        <ecNumber evidence="3">2.7.13.3</ecNumber>
    </recommendedName>
</protein>
<evidence type="ECO:0000256" key="7">
    <source>
        <dbReference type="SAM" id="Coils"/>
    </source>
</evidence>
<evidence type="ECO:0000313" key="9">
    <source>
        <dbReference type="EMBL" id="SFN33810.1"/>
    </source>
</evidence>
<dbReference type="Gene3D" id="1.20.120.50">
    <property type="entry name" value="Hemerythrin-like"/>
    <property type="match status" value="1"/>
</dbReference>
<gene>
    <name evidence="9" type="ORF">SAMN05660284_01246</name>
</gene>
<dbReference type="InterPro" id="IPR012827">
    <property type="entry name" value="Hemerythrin_metal-bd"/>
</dbReference>
<dbReference type="NCBIfam" id="TIGR02481">
    <property type="entry name" value="hemeryth_dom"/>
    <property type="match status" value="1"/>
</dbReference>
<dbReference type="CDD" id="cd12107">
    <property type="entry name" value="Hemerythrin"/>
    <property type="match status" value="1"/>
</dbReference>
<dbReference type="CDD" id="cd00082">
    <property type="entry name" value="HisKA"/>
    <property type="match status" value="1"/>
</dbReference>
<accession>A0A1I4Y8G8</accession>
<dbReference type="SUPFAM" id="SSF47384">
    <property type="entry name" value="Homodimeric domain of signal transducing histidine kinase"/>
    <property type="match status" value="1"/>
</dbReference>
<dbReference type="EMBL" id="FOVE01000007">
    <property type="protein sequence ID" value="SFN33810.1"/>
    <property type="molecule type" value="Genomic_DNA"/>
</dbReference>
<dbReference type="PANTHER" id="PTHR43065:SF50">
    <property type="entry name" value="HISTIDINE KINASE"/>
    <property type="match status" value="1"/>
</dbReference>
<dbReference type="InterPro" id="IPR005467">
    <property type="entry name" value="His_kinase_dom"/>
</dbReference>
<keyword evidence="10" id="KW-1185">Reference proteome</keyword>
<dbReference type="PANTHER" id="PTHR43065">
    <property type="entry name" value="SENSOR HISTIDINE KINASE"/>
    <property type="match status" value="1"/>
</dbReference>
<dbReference type="SMART" id="SM00387">
    <property type="entry name" value="HATPase_c"/>
    <property type="match status" value="1"/>
</dbReference>